<dbReference type="SMART" id="SM00333">
    <property type="entry name" value="TUDOR"/>
    <property type="match status" value="1"/>
</dbReference>
<dbReference type="PROSITE" id="PS50304">
    <property type="entry name" value="TUDOR"/>
    <property type="match status" value="1"/>
</dbReference>
<dbReference type="GO" id="GO:0016607">
    <property type="term" value="C:nuclear speck"/>
    <property type="evidence" value="ECO:0007669"/>
    <property type="project" value="UniProtKB-SubCell"/>
</dbReference>
<comment type="similarity">
    <text evidence="3">Belongs to the SMN family.</text>
</comment>
<evidence type="ECO:0000256" key="5">
    <source>
        <dbReference type="ARBA" id="ARBA00022728"/>
    </source>
</evidence>
<keyword evidence="5" id="KW-0747">Spliceosome</keyword>
<evidence type="ECO:0000313" key="14">
    <source>
        <dbReference type="Proteomes" id="UP000009022"/>
    </source>
</evidence>
<dbReference type="KEGG" id="tad:TRIADDRAFT_5809"/>
<evidence type="ECO:0000256" key="1">
    <source>
        <dbReference type="ARBA" id="ARBA00004324"/>
    </source>
</evidence>
<feature type="domain" description="Tudor" evidence="12">
    <location>
        <begin position="66"/>
        <end position="126"/>
    </location>
</feature>
<keyword evidence="14" id="KW-1185">Reference proteome</keyword>
<dbReference type="Pfam" id="PF06003">
    <property type="entry name" value="SMN_Tudor"/>
    <property type="match status" value="1"/>
</dbReference>
<evidence type="ECO:0000256" key="6">
    <source>
        <dbReference type="ARBA" id="ARBA00023187"/>
    </source>
</evidence>
<gene>
    <name evidence="13" type="ORF">TRIADDRAFT_5809</name>
</gene>
<dbReference type="PhylomeDB" id="B3S2B8"/>
<dbReference type="PANTHER" id="PTHR13681">
    <property type="entry name" value="SURVIVAL OF MOTOR NEURON-RELATED-SPLICING FACTOR 30-RELATED"/>
    <property type="match status" value="1"/>
</dbReference>
<dbReference type="FunCoup" id="B3S2B8">
    <property type="interactions" value="2395"/>
</dbReference>
<feature type="coiled-coil region" evidence="11">
    <location>
        <begin position="147"/>
        <end position="181"/>
    </location>
</feature>
<dbReference type="InterPro" id="IPR010304">
    <property type="entry name" value="SMN_Tudor"/>
</dbReference>
<dbReference type="STRING" id="10228.B3S2B8"/>
<dbReference type="eggNOG" id="KOG3026">
    <property type="taxonomic scope" value="Eukaryota"/>
</dbReference>
<keyword evidence="4" id="KW-0507">mRNA processing</keyword>
<feature type="coiled-coil region" evidence="11">
    <location>
        <begin position="6"/>
        <end position="42"/>
    </location>
</feature>
<proteinExistence type="inferred from homology"/>
<keyword evidence="7" id="KW-0539">Nucleus</keyword>
<dbReference type="SUPFAM" id="SSF63748">
    <property type="entry name" value="Tudor/PWWP/MBT"/>
    <property type="match status" value="1"/>
</dbReference>
<evidence type="ECO:0000256" key="4">
    <source>
        <dbReference type="ARBA" id="ARBA00022664"/>
    </source>
</evidence>
<keyword evidence="11" id="KW-0175">Coiled coil</keyword>
<dbReference type="PANTHER" id="PTHR13681:SF26">
    <property type="entry name" value="SURVIVAL OF MOTOR NEURON-RELATED-SPLICING FACTOR 30"/>
    <property type="match status" value="1"/>
</dbReference>
<dbReference type="AlphaFoldDB" id="B3S2B8"/>
<sequence length="223" mass="24983">ELQSNLSTYQAQLQQVEAALKADEGNEELMKLQHDLNEVINLTVDLIKLNTKGEVSTHADAVVGTSWKVGDKCQAVWSNDGLYYDADIIEISENQSTCVVTFTEYGNTETVKLNSLRHESEGVKRPISDVLSETKPESSRAKKEKFKDYKRKKALKKQQKLKDLEKERETEKSKWQQFSNKVITYIGSKKGLLKRSIFASPDSVTGKVGVGTCGISGQPMTTY</sequence>
<reference evidence="13 14" key="1">
    <citation type="journal article" date="2008" name="Nature">
        <title>The Trichoplax genome and the nature of placozoans.</title>
        <authorList>
            <person name="Srivastava M."/>
            <person name="Begovic E."/>
            <person name="Chapman J."/>
            <person name="Putnam N.H."/>
            <person name="Hellsten U."/>
            <person name="Kawashima T."/>
            <person name="Kuo A."/>
            <person name="Mitros T."/>
            <person name="Salamov A."/>
            <person name="Carpenter M.L."/>
            <person name="Signorovitch A.Y."/>
            <person name="Moreno M.A."/>
            <person name="Kamm K."/>
            <person name="Grimwood J."/>
            <person name="Schmutz J."/>
            <person name="Shapiro H."/>
            <person name="Grigoriev I.V."/>
            <person name="Buss L.W."/>
            <person name="Schierwater B."/>
            <person name="Dellaporta S.L."/>
            <person name="Rokhsar D.S."/>
        </authorList>
    </citation>
    <scope>NUCLEOTIDE SEQUENCE [LARGE SCALE GENOMIC DNA]</scope>
    <source>
        <strain evidence="13 14">Grell-BS-1999</strain>
    </source>
</reference>
<dbReference type="EMBL" id="DS985247">
    <property type="protein sequence ID" value="EDV23303.1"/>
    <property type="molecule type" value="Genomic_DNA"/>
</dbReference>
<evidence type="ECO:0000256" key="7">
    <source>
        <dbReference type="ARBA" id="ARBA00023242"/>
    </source>
</evidence>
<dbReference type="Proteomes" id="UP000009022">
    <property type="component" value="Unassembled WGS sequence"/>
</dbReference>
<accession>B3S2B8</accession>
<dbReference type="Gene3D" id="2.30.30.140">
    <property type="match status" value="1"/>
</dbReference>
<dbReference type="InParanoid" id="B3S2B8"/>
<evidence type="ECO:0000256" key="11">
    <source>
        <dbReference type="SAM" id="Coils"/>
    </source>
</evidence>
<dbReference type="GO" id="GO:0003723">
    <property type="term" value="F:RNA binding"/>
    <property type="evidence" value="ECO:0007669"/>
    <property type="project" value="InterPro"/>
</dbReference>
<dbReference type="GO" id="GO:0006397">
    <property type="term" value="P:mRNA processing"/>
    <property type="evidence" value="ECO:0007669"/>
    <property type="project" value="UniProtKB-KW"/>
</dbReference>
<dbReference type="GO" id="GO:0015030">
    <property type="term" value="C:Cajal body"/>
    <property type="evidence" value="ECO:0007669"/>
    <property type="project" value="UniProtKB-SubCell"/>
</dbReference>
<feature type="non-terminal residue" evidence="13">
    <location>
        <position position="223"/>
    </location>
</feature>
<dbReference type="GO" id="GO:0005737">
    <property type="term" value="C:cytoplasm"/>
    <property type="evidence" value="ECO:0007669"/>
    <property type="project" value="InterPro"/>
</dbReference>
<evidence type="ECO:0000259" key="12">
    <source>
        <dbReference type="PROSITE" id="PS50304"/>
    </source>
</evidence>
<evidence type="ECO:0000256" key="9">
    <source>
        <dbReference type="ARBA" id="ARBA00041083"/>
    </source>
</evidence>
<dbReference type="CTD" id="6755743"/>
<protein>
    <recommendedName>
        <fullName evidence="9">Survival of motor neuron-related-splicing factor 30</fullName>
    </recommendedName>
    <alternativeName>
        <fullName evidence="10">Survival motor neuron domain-containing protein 1</fullName>
    </alternativeName>
</protein>
<dbReference type="RefSeq" id="XP_002114213.1">
    <property type="nucleotide sequence ID" value="XM_002114177.1"/>
</dbReference>
<dbReference type="CDD" id="cd20399">
    <property type="entry name" value="Tudor_SPF30"/>
    <property type="match status" value="1"/>
</dbReference>
<evidence type="ECO:0000256" key="10">
    <source>
        <dbReference type="ARBA" id="ARBA00042567"/>
    </source>
</evidence>
<evidence type="ECO:0000256" key="3">
    <source>
        <dbReference type="ARBA" id="ARBA00005371"/>
    </source>
</evidence>
<comment type="function">
    <text evidence="8">Involved in spliceosome assembly.</text>
</comment>
<comment type="subcellular location">
    <subcellularLocation>
        <location evidence="1">Nucleus speckle</location>
    </subcellularLocation>
    <subcellularLocation>
        <location evidence="2">Nucleus</location>
        <location evidence="2">Cajal body</location>
    </subcellularLocation>
</comment>
<dbReference type="GO" id="GO:0005681">
    <property type="term" value="C:spliceosomal complex"/>
    <property type="evidence" value="ECO:0007669"/>
    <property type="project" value="UniProtKB-KW"/>
</dbReference>
<keyword evidence="6" id="KW-0508">mRNA splicing</keyword>
<name>B3S2B8_TRIAD</name>
<evidence type="ECO:0000313" key="13">
    <source>
        <dbReference type="EMBL" id="EDV23303.1"/>
    </source>
</evidence>
<dbReference type="GO" id="GO:0005634">
    <property type="term" value="C:nucleus"/>
    <property type="evidence" value="ECO:0000318"/>
    <property type="project" value="GO_Central"/>
</dbReference>
<organism evidence="13 14">
    <name type="scientific">Trichoplax adhaerens</name>
    <name type="common">Trichoplax reptans</name>
    <dbReference type="NCBI Taxonomy" id="10228"/>
    <lineage>
        <taxon>Eukaryota</taxon>
        <taxon>Metazoa</taxon>
        <taxon>Placozoa</taxon>
        <taxon>Uniplacotomia</taxon>
        <taxon>Trichoplacea</taxon>
        <taxon>Trichoplacidae</taxon>
        <taxon>Trichoplax</taxon>
    </lineage>
</organism>
<evidence type="ECO:0000256" key="8">
    <source>
        <dbReference type="ARBA" id="ARBA00037618"/>
    </source>
</evidence>
<dbReference type="HOGENOM" id="CLU_069491_3_0_1"/>
<feature type="non-terminal residue" evidence="13">
    <location>
        <position position="1"/>
    </location>
</feature>
<dbReference type="OMA" id="CMAVWSQ"/>
<dbReference type="GO" id="GO:0008380">
    <property type="term" value="P:RNA splicing"/>
    <property type="evidence" value="ECO:0007669"/>
    <property type="project" value="UniProtKB-KW"/>
</dbReference>
<dbReference type="GeneID" id="6755743"/>
<evidence type="ECO:0000256" key="2">
    <source>
        <dbReference type="ARBA" id="ARBA00004408"/>
    </source>
</evidence>
<dbReference type="OrthoDB" id="79171at2759"/>
<dbReference type="InterPro" id="IPR002999">
    <property type="entry name" value="Tudor"/>
</dbReference>